<evidence type="ECO:0000313" key="1">
    <source>
        <dbReference type="EMBL" id="KAH7009175.1"/>
    </source>
</evidence>
<gene>
    <name evidence="1" type="ORF">B0J12DRAFT_752223</name>
</gene>
<name>A0ABQ8FSI8_9PEZI</name>
<accession>A0ABQ8FSI8</accession>
<sequence length="295" mass="33211">MWIQILDYFTKELGKLVILDDFIRVFNEGKSEYRLRIGNRVKYLSIAPATFDRDTLSFPLGSLPLLPYHDDNWTVAHISRGAESGELKTSLSNQKFAGVRSIWHSAQINVLDLERTEQLTGAAFKALISKYAFRGLAAPSVPQLLSSEDKVAVTAKIARFEWEIHRIERETRAYRALLQHGASDIAPRFLGHVHESGHVMGLLLEKLEGQRNASIDDLSGCEAVLGRFHGLGLLHGDANRYNFLVGQDGVRIIDFEHFQENTSEQLRKKEMQSLRNQLLDRSGRGSGFAFGGCEE</sequence>
<organism evidence="1 2">
    <name type="scientific">Macrophomina phaseolina</name>
    <dbReference type="NCBI Taxonomy" id="35725"/>
    <lineage>
        <taxon>Eukaryota</taxon>
        <taxon>Fungi</taxon>
        <taxon>Dikarya</taxon>
        <taxon>Ascomycota</taxon>
        <taxon>Pezizomycotina</taxon>
        <taxon>Dothideomycetes</taxon>
        <taxon>Dothideomycetes incertae sedis</taxon>
        <taxon>Botryosphaeriales</taxon>
        <taxon>Botryosphaeriaceae</taxon>
        <taxon>Macrophomina</taxon>
    </lineage>
</organism>
<dbReference type="SUPFAM" id="SSF56112">
    <property type="entry name" value="Protein kinase-like (PK-like)"/>
    <property type="match status" value="1"/>
</dbReference>
<dbReference type="Proteomes" id="UP000774617">
    <property type="component" value="Unassembled WGS sequence"/>
</dbReference>
<dbReference type="EMBL" id="JAGTJR010000113">
    <property type="protein sequence ID" value="KAH7009175.1"/>
    <property type="molecule type" value="Genomic_DNA"/>
</dbReference>
<comment type="caution">
    <text evidence="1">The sequence shown here is derived from an EMBL/GenBank/DDBJ whole genome shotgun (WGS) entry which is preliminary data.</text>
</comment>
<reference evidence="1 2" key="1">
    <citation type="journal article" date="2021" name="Nat. Commun.">
        <title>Genetic determinants of endophytism in the Arabidopsis root mycobiome.</title>
        <authorList>
            <person name="Mesny F."/>
            <person name="Miyauchi S."/>
            <person name="Thiergart T."/>
            <person name="Pickel B."/>
            <person name="Atanasova L."/>
            <person name="Karlsson M."/>
            <person name="Huettel B."/>
            <person name="Barry K.W."/>
            <person name="Haridas S."/>
            <person name="Chen C."/>
            <person name="Bauer D."/>
            <person name="Andreopoulos W."/>
            <person name="Pangilinan J."/>
            <person name="LaButti K."/>
            <person name="Riley R."/>
            <person name="Lipzen A."/>
            <person name="Clum A."/>
            <person name="Drula E."/>
            <person name="Henrissat B."/>
            <person name="Kohler A."/>
            <person name="Grigoriev I.V."/>
            <person name="Martin F.M."/>
            <person name="Hacquard S."/>
        </authorList>
    </citation>
    <scope>NUCLEOTIDE SEQUENCE [LARGE SCALE GENOMIC DNA]</scope>
    <source>
        <strain evidence="1 2">MPI-SDFR-AT-0080</strain>
    </source>
</reference>
<dbReference type="InterPro" id="IPR011009">
    <property type="entry name" value="Kinase-like_dom_sf"/>
</dbReference>
<dbReference type="Gene3D" id="1.10.510.10">
    <property type="entry name" value="Transferase(Phosphotransferase) domain 1"/>
    <property type="match status" value="1"/>
</dbReference>
<evidence type="ECO:0000313" key="2">
    <source>
        <dbReference type="Proteomes" id="UP000774617"/>
    </source>
</evidence>
<protein>
    <submittedName>
        <fullName evidence="1">Alpha-galactosidase A</fullName>
    </submittedName>
</protein>
<proteinExistence type="predicted"/>
<keyword evidence="2" id="KW-1185">Reference proteome</keyword>